<name>A0A2A9HDJ1_TEPT2</name>
<keyword evidence="8 9" id="KW-0413">Isomerase</keyword>
<dbReference type="InterPro" id="IPR013785">
    <property type="entry name" value="Aldolase_TIM"/>
</dbReference>
<evidence type="ECO:0000256" key="1">
    <source>
        <dbReference type="ARBA" id="ARBA00001164"/>
    </source>
</evidence>
<dbReference type="EC" id="5.3.1.24" evidence="3 9"/>
<keyword evidence="6 9" id="KW-0822">Tryptophan biosynthesis</keyword>
<evidence type="ECO:0000256" key="7">
    <source>
        <dbReference type="ARBA" id="ARBA00023141"/>
    </source>
</evidence>
<dbReference type="CDD" id="cd00405">
    <property type="entry name" value="PRAI"/>
    <property type="match status" value="1"/>
</dbReference>
<dbReference type="Proteomes" id="UP000223071">
    <property type="component" value="Unassembled WGS sequence"/>
</dbReference>
<comment type="similarity">
    <text evidence="9">Belongs to the TrpF family.</text>
</comment>
<evidence type="ECO:0000256" key="5">
    <source>
        <dbReference type="ARBA" id="ARBA00022605"/>
    </source>
</evidence>
<keyword evidence="5 9" id="KW-0028">Amino-acid biosynthesis</keyword>
<evidence type="ECO:0000256" key="8">
    <source>
        <dbReference type="ARBA" id="ARBA00023235"/>
    </source>
</evidence>
<evidence type="ECO:0000313" key="11">
    <source>
        <dbReference type="EMBL" id="PFG73190.1"/>
    </source>
</evidence>
<protein>
    <recommendedName>
        <fullName evidence="4 9">N-(5'-phosphoribosyl)anthranilate isomerase</fullName>
        <shortName evidence="9">PRAI</shortName>
        <ecNumber evidence="3 9">5.3.1.24</ecNumber>
    </recommendedName>
</protein>
<evidence type="ECO:0000256" key="2">
    <source>
        <dbReference type="ARBA" id="ARBA00004664"/>
    </source>
</evidence>
<gene>
    <name evidence="9" type="primary">trpF</name>
    <name evidence="11" type="ORF">A9A59_0385</name>
</gene>
<comment type="pathway">
    <text evidence="2 9">Amino-acid biosynthesis; L-tryptophan biosynthesis; L-tryptophan from chorismate: step 3/5.</text>
</comment>
<evidence type="ECO:0000256" key="4">
    <source>
        <dbReference type="ARBA" id="ARBA00022272"/>
    </source>
</evidence>
<comment type="caution">
    <text evidence="11">The sequence shown here is derived from an EMBL/GenBank/DDBJ whole genome shotgun (WGS) entry which is preliminary data.</text>
</comment>
<evidence type="ECO:0000259" key="10">
    <source>
        <dbReference type="Pfam" id="PF00697"/>
    </source>
</evidence>
<dbReference type="Gene3D" id="3.20.20.70">
    <property type="entry name" value="Aldolase class I"/>
    <property type="match status" value="1"/>
</dbReference>
<dbReference type="GO" id="GO:0000162">
    <property type="term" value="P:L-tryptophan biosynthetic process"/>
    <property type="evidence" value="ECO:0007669"/>
    <property type="project" value="UniProtKB-UniRule"/>
</dbReference>
<organism evidence="11 12">
    <name type="scientific">Tepidiforma thermophila (strain KCTC 52669 / CGMCC 1.13589 / G233)</name>
    <dbReference type="NCBI Taxonomy" id="2761530"/>
    <lineage>
        <taxon>Bacteria</taxon>
        <taxon>Bacillati</taxon>
        <taxon>Chloroflexota</taxon>
        <taxon>Tepidiformia</taxon>
        <taxon>Tepidiformales</taxon>
        <taxon>Tepidiformaceae</taxon>
        <taxon>Tepidiforma</taxon>
    </lineage>
</organism>
<evidence type="ECO:0000256" key="3">
    <source>
        <dbReference type="ARBA" id="ARBA00012572"/>
    </source>
</evidence>
<proteinExistence type="inferred from homology"/>
<dbReference type="InterPro" id="IPR001240">
    <property type="entry name" value="PRAI_dom"/>
</dbReference>
<keyword evidence="7 9" id="KW-0057">Aromatic amino acid biosynthesis</keyword>
<evidence type="ECO:0000256" key="6">
    <source>
        <dbReference type="ARBA" id="ARBA00022822"/>
    </source>
</evidence>
<dbReference type="EMBL" id="PDJQ01000001">
    <property type="protein sequence ID" value="PFG73190.1"/>
    <property type="molecule type" value="Genomic_DNA"/>
</dbReference>
<evidence type="ECO:0000313" key="12">
    <source>
        <dbReference type="Proteomes" id="UP000223071"/>
    </source>
</evidence>
<dbReference type="UniPathway" id="UPA00035">
    <property type="reaction ID" value="UER00042"/>
</dbReference>
<keyword evidence="12" id="KW-1185">Reference proteome</keyword>
<dbReference type="SUPFAM" id="SSF51366">
    <property type="entry name" value="Ribulose-phoshate binding barrel"/>
    <property type="match status" value="1"/>
</dbReference>
<accession>A0A2A9HDJ1</accession>
<dbReference type="AlphaFoldDB" id="A0A2A9HDJ1"/>
<dbReference type="InterPro" id="IPR011060">
    <property type="entry name" value="RibuloseP-bd_barrel"/>
</dbReference>
<sequence>MILRRPRVQIAGISTLADALACEAAGVDAIGFTIGLPTGPHNGLDEAGAAAIIRALPPFITPVLITYRVTAAEVVPMCREMGVSQVQLHAPAEPAEITRMREAVPGLKVILAVHVTGPEAIGLACERARHADALILDTVDPATGRRGATGRTHDWAISARIVETVDVPVILAGGLTPQNVAAAIRRVRPWGVDVHTGVERPDGTTDHGLVRAFTAIAHAAQVPVRG</sequence>
<dbReference type="InterPro" id="IPR044643">
    <property type="entry name" value="TrpF_fam"/>
</dbReference>
<comment type="catalytic activity">
    <reaction evidence="1 9">
        <text>N-(5-phospho-beta-D-ribosyl)anthranilate = 1-(2-carboxyphenylamino)-1-deoxy-D-ribulose 5-phosphate</text>
        <dbReference type="Rhea" id="RHEA:21540"/>
        <dbReference type="ChEBI" id="CHEBI:18277"/>
        <dbReference type="ChEBI" id="CHEBI:58613"/>
        <dbReference type="EC" id="5.3.1.24"/>
    </reaction>
</comment>
<dbReference type="PANTHER" id="PTHR42894">
    <property type="entry name" value="N-(5'-PHOSPHORIBOSYL)ANTHRANILATE ISOMERASE"/>
    <property type="match status" value="1"/>
</dbReference>
<feature type="domain" description="N-(5'phosphoribosyl) anthranilate isomerase (PRAI)" evidence="10">
    <location>
        <begin position="71"/>
        <end position="213"/>
    </location>
</feature>
<dbReference type="RefSeq" id="WP_098502663.1">
    <property type="nucleotide sequence ID" value="NZ_PDJQ01000001.1"/>
</dbReference>
<dbReference type="GO" id="GO:0004640">
    <property type="term" value="F:phosphoribosylanthranilate isomerase activity"/>
    <property type="evidence" value="ECO:0007669"/>
    <property type="project" value="UniProtKB-UniRule"/>
</dbReference>
<dbReference type="PANTHER" id="PTHR42894:SF1">
    <property type="entry name" value="N-(5'-PHOSPHORIBOSYL)ANTHRANILATE ISOMERASE"/>
    <property type="match status" value="1"/>
</dbReference>
<reference evidence="11 12" key="1">
    <citation type="submission" date="2017-09" db="EMBL/GenBank/DDBJ databases">
        <title>Sequencing the genomes of two abundant thermophiles in Great Basin hot springs: Thermocrinis jamiesonii and novel Chloroflexi Thermoflexus hugenholtzii.</title>
        <authorList>
            <person name="Hedlund B."/>
        </authorList>
    </citation>
    <scope>NUCLEOTIDE SEQUENCE [LARGE SCALE GENOMIC DNA]</scope>
    <source>
        <strain evidence="11 12">G233</strain>
    </source>
</reference>
<dbReference type="HAMAP" id="MF_00135">
    <property type="entry name" value="PRAI"/>
    <property type="match status" value="1"/>
</dbReference>
<dbReference type="Pfam" id="PF00697">
    <property type="entry name" value="PRAI"/>
    <property type="match status" value="1"/>
</dbReference>
<evidence type="ECO:0000256" key="9">
    <source>
        <dbReference type="HAMAP-Rule" id="MF_00135"/>
    </source>
</evidence>